<proteinExistence type="predicted"/>
<dbReference type="Proteomes" id="UP001311915">
    <property type="component" value="Unassembled WGS sequence"/>
</dbReference>
<sequence length="179" mass="20144">MEEVQHIIDEGLTVKPDKKENNSVVSNDKLRLEDVGSVSGINASSNKTPTNLSDHSVSAQMEDIEVPNNCITDKLNEEHKSHNPFVVLKLPSVVQSDEALVNLRAIKSSSNEARHDILTHKVGNMIERPVEYQQLSLKLKDRSSNSIFYITIVYAKCEKNLRLVSWNDLFSMVNGEEKI</sequence>
<organism evidence="1 2">
    <name type="scientific">Solanum pinnatisectum</name>
    <name type="common">tansyleaf nightshade</name>
    <dbReference type="NCBI Taxonomy" id="50273"/>
    <lineage>
        <taxon>Eukaryota</taxon>
        <taxon>Viridiplantae</taxon>
        <taxon>Streptophyta</taxon>
        <taxon>Embryophyta</taxon>
        <taxon>Tracheophyta</taxon>
        <taxon>Spermatophyta</taxon>
        <taxon>Magnoliopsida</taxon>
        <taxon>eudicotyledons</taxon>
        <taxon>Gunneridae</taxon>
        <taxon>Pentapetalae</taxon>
        <taxon>asterids</taxon>
        <taxon>lamiids</taxon>
        <taxon>Solanales</taxon>
        <taxon>Solanaceae</taxon>
        <taxon>Solanoideae</taxon>
        <taxon>Solaneae</taxon>
        <taxon>Solanum</taxon>
    </lineage>
</organism>
<dbReference type="EMBL" id="JAWPEI010000009">
    <property type="protein sequence ID" value="KAK4716449.1"/>
    <property type="molecule type" value="Genomic_DNA"/>
</dbReference>
<name>A0AAV9KV38_9SOLN</name>
<dbReference type="AlphaFoldDB" id="A0AAV9KV38"/>
<evidence type="ECO:0000313" key="2">
    <source>
        <dbReference type="Proteomes" id="UP001311915"/>
    </source>
</evidence>
<evidence type="ECO:0000313" key="1">
    <source>
        <dbReference type="EMBL" id="KAK4716449.1"/>
    </source>
</evidence>
<reference evidence="1 2" key="1">
    <citation type="submission" date="2023-10" db="EMBL/GenBank/DDBJ databases">
        <title>Genome-Wide Identification Analysis in wild type Solanum Pinnatisectum Reveals Some Genes Defensing Phytophthora Infestans.</title>
        <authorList>
            <person name="Sun C."/>
        </authorList>
    </citation>
    <scope>NUCLEOTIDE SEQUENCE [LARGE SCALE GENOMIC DNA]</scope>
    <source>
        <strain evidence="1">LQN</strain>
        <tissue evidence="1">Leaf</tissue>
    </source>
</reference>
<protein>
    <submittedName>
        <fullName evidence="1">Uncharacterized protein</fullName>
    </submittedName>
</protein>
<keyword evidence="2" id="KW-1185">Reference proteome</keyword>
<comment type="caution">
    <text evidence="1">The sequence shown here is derived from an EMBL/GenBank/DDBJ whole genome shotgun (WGS) entry which is preliminary data.</text>
</comment>
<gene>
    <name evidence="1" type="ORF">R3W88_014787</name>
</gene>
<accession>A0AAV9KV38</accession>